<comment type="caution">
    <text evidence="2">The sequence shown here is derived from an EMBL/GenBank/DDBJ whole genome shotgun (WGS) entry which is preliminary data.</text>
</comment>
<dbReference type="InterPro" id="IPR029024">
    <property type="entry name" value="TerB-like"/>
</dbReference>
<dbReference type="Proteomes" id="UP000279673">
    <property type="component" value="Unassembled WGS sequence"/>
</dbReference>
<proteinExistence type="predicted"/>
<evidence type="ECO:0000313" key="2">
    <source>
        <dbReference type="EMBL" id="RLL72966.1"/>
    </source>
</evidence>
<dbReference type="Pfam" id="PF05099">
    <property type="entry name" value="TerB"/>
    <property type="match status" value="1"/>
</dbReference>
<dbReference type="EMBL" id="RCHI01000001">
    <property type="protein sequence ID" value="RLL72966.1"/>
    <property type="molecule type" value="Genomic_DNA"/>
</dbReference>
<evidence type="ECO:0000313" key="3">
    <source>
        <dbReference type="Proteomes" id="UP000279673"/>
    </source>
</evidence>
<dbReference type="Gene3D" id="1.10.3680.10">
    <property type="entry name" value="TerB-like"/>
    <property type="match status" value="1"/>
</dbReference>
<dbReference type="RefSeq" id="WP_121530329.1">
    <property type="nucleotide sequence ID" value="NZ_RCHI01000001.1"/>
</dbReference>
<organism evidence="2 3">
    <name type="scientific">Paenirhodobacter hankyongi</name>
    <dbReference type="NCBI Taxonomy" id="2294033"/>
    <lineage>
        <taxon>Bacteria</taxon>
        <taxon>Pseudomonadati</taxon>
        <taxon>Pseudomonadota</taxon>
        <taxon>Alphaproteobacteria</taxon>
        <taxon>Rhodobacterales</taxon>
        <taxon>Rhodobacter group</taxon>
        <taxon>Paenirhodobacter</taxon>
    </lineage>
</organism>
<protein>
    <submittedName>
        <fullName evidence="2">TerB family tellurite resistance protein</fullName>
    </submittedName>
</protein>
<reference evidence="2 3" key="1">
    <citation type="submission" date="2018-10" db="EMBL/GenBank/DDBJ databases">
        <title>Rhodobacter sp . BO-81.</title>
        <authorList>
            <person name="Im W.T."/>
        </authorList>
    </citation>
    <scope>NUCLEOTIDE SEQUENCE [LARGE SCALE GENOMIC DNA]</scope>
    <source>
        <strain evidence="2 3">BO-81</strain>
    </source>
</reference>
<dbReference type="SUPFAM" id="SSF158682">
    <property type="entry name" value="TerB-like"/>
    <property type="match status" value="1"/>
</dbReference>
<sequence>MFKALLNLLADPRPAPLTSDDAELALAALLVRLARADDQYDEGEKMRIDRVLAMRRGLGPEAAQALRERGEAVEAEAPDTVRFTRALKDKIAHEDRAGVIEAMWDVALSDDARAPEEEALIRLTASLLGINDRDSALARQRVEARRG</sequence>
<gene>
    <name evidence="2" type="ORF">DYS74_01180</name>
</gene>
<dbReference type="AlphaFoldDB" id="A0A421BX99"/>
<name>A0A421BX99_9RHOB</name>
<feature type="domain" description="Co-chaperone DjlA N-terminal" evidence="1">
    <location>
        <begin position="23"/>
        <end position="140"/>
    </location>
</feature>
<keyword evidence="3" id="KW-1185">Reference proteome</keyword>
<dbReference type="InterPro" id="IPR007791">
    <property type="entry name" value="DjlA_N"/>
</dbReference>
<dbReference type="CDD" id="cd07313">
    <property type="entry name" value="terB_like_2"/>
    <property type="match status" value="1"/>
</dbReference>
<accession>A0A421BX99</accession>
<evidence type="ECO:0000259" key="1">
    <source>
        <dbReference type="Pfam" id="PF05099"/>
    </source>
</evidence>